<feature type="transmembrane region" description="Helical" evidence="4">
    <location>
        <begin position="135"/>
        <end position="152"/>
    </location>
</feature>
<name>A0A1F8AV20_9BACT</name>
<evidence type="ECO:0000313" key="7">
    <source>
        <dbReference type="Proteomes" id="UP000178603"/>
    </source>
</evidence>
<gene>
    <name evidence="6" type="ORF">A3E44_00995</name>
</gene>
<evidence type="ECO:0000259" key="5">
    <source>
        <dbReference type="PROSITE" id="PS50850"/>
    </source>
</evidence>
<dbReference type="Proteomes" id="UP000178603">
    <property type="component" value="Unassembled WGS sequence"/>
</dbReference>
<accession>A0A1F8AV20</accession>
<dbReference type="PANTHER" id="PTHR23530:SF1">
    <property type="entry name" value="PERMEASE, MAJOR FACILITATOR SUPERFAMILY-RELATED"/>
    <property type="match status" value="1"/>
</dbReference>
<keyword evidence="1 4" id="KW-0812">Transmembrane</keyword>
<reference evidence="6 7" key="1">
    <citation type="journal article" date="2016" name="Nat. Commun.">
        <title>Thousands of microbial genomes shed light on interconnected biogeochemical processes in an aquifer system.</title>
        <authorList>
            <person name="Anantharaman K."/>
            <person name="Brown C.T."/>
            <person name="Hug L.A."/>
            <person name="Sharon I."/>
            <person name="Castelle C.J."/>
            <person name="Probst A.J."/>
            <person name="Thomas B.C."/>
            <person name="Singh A."/>
            <person name="Wilkins M.J."/>
            <person name="Karaoz U."/>
            <person name="Brodie E.L."/>
            <person name="Williams K.H."/>
            <person name="Hubbard S.S."/>
            <person name="Banfield J.F."/>
        </authorList>
    </citation>
    <scope>NUCLEOTIDE SEQUENCE [LARGE SCALE GENOMIC DNA]</scope>
</reference>
<comment type="caution">
    <text evidence="6">The sequence shown here is derived from an EMBL/GenBank/DDBJ whole genome shotgun (WGS) entry which is preliminary data.</text>
</comment>
<dbReference type="PROSITE" id="PS50850">
    <property type="entry name" value="MFS"/>
    <property type="match status" value="1"/>
</dbReference>
<evidence type="ECO:0000256" key="3">
    <source>
        <dbReference type="ARBA" id="ARBA00023136"/>
    </source>
</evidence>
<keyword evidence="2 4" id="KW-1133">Transmembrane helix</keyword>
<dbReference type="InterPro" id="IPR020846">
    <property type="entry name" value="MFS_dom"/>
</dbReference>
<protein>
    <recommendedName>
        <fullName evidence="5">Major facilitator superfamily (MFS) profile domain-containing protein</fullName>
    </recommendedName>
</protein>
<dbReference type="Pfam" id="PF07690">
    <property type="entry name" value="MFS_1"/>
    <property type="match status" value="1"/>
</dbReference>
<dbReference type="GO" id="GO:0022857">
    <property type="term" value="F:transmembrane transporter activity"/>
    <property type="evidence" value="ECO:0007669"/>
    <property type="project" value="InterPro"/>
</dbReference>
<feature type="transmembrane region" description="Helical" evidence="4">
    <location>
        <begin position="212"/>
        <end position="230"/>
    </location>
</feature>
<organism evidence="6 7">
    <name type="scientific">Candidatus Woesebacteria bacterium RIFCSPHIGHO2_12_FULL_41_24</name>
    <dbReference type="NCBI Taxonomy" id="1802510"/>
    <lineage>
        <taxon>Bacteria</taxon>
        <taxon>Candidatus Woeseibacteriota</taxon>
    </lineage>
</organism>
<feature type="transmembrane region" description="Helical" evidence="4">
    <location>
        <begin position="242"/>
        <end position="264"/>
    </location>
</feature>
<dbReference type="AlphaFoldDB" id="A0A1F8AV20"/>
<feature type="transmembrane region" description="Helical" evidence="4">
    <location>
        <begin position="363"/>
        <end position="382"/>
    </location>
</feature>
<dbReference type="PANTHER" id="PTHR23530">
    <property type="entry name" value="TRANSPORT PROTEIN-RELATED"/>
    <property type="match status" value="1"/>
</dbReference>
<evidence type="ECO:0000256" key="2">
    <source>
        <dbReference type="ARBA" id="ARBA00022989"/>
    </source>
</evidence>
<feature type="domain" description="Major facilitator superfamily (MFS) profile" evidence="5">
    <location>
        <begin position="1"/>
        <end position="387"/>
    </location>
</feature>
<evidence type="ECO:0000256" key="1">
    <source>
        <dbReference type="ARBA" id="ARBA00022692"/>
    </source>
</evidence>
<dbReference type="InterPro" id="IPR036259">
    <property type="entry name" value="MFS_trans_sf"/>
</dbReference>
<feature type="transmembrane region" description="Helical" evidence="4">
    <location>
        <begin position="7"/>
        <end position="28"/>
    </location>
</feature>
<feature type="transmembrane region" description="Helical" evidence="4">
    <location>
        <begin position="276"/>
        <end position="297"/>
    </location>
</feature>
<feature type="transmembrane region" description="Helical" evidence="4">
    <location>
        <begin position="91"/>
        <end position="114"/>
    </location>
</feature>
<keyword evidence="3 4" id="KW-0472">Membrane</keyword>
<dbReference type="EMBL" id="MGGW01000002">
    <property type="protein sequence ID" value="OGM55480.1"/>
    <property type="molecule type" value="Genomic_DNA"/>
</dbReference>
<feature type="transmembrane region" description="Helical" evidence="4">
    <location>
        <begin position="158"/>
        <end position="177"/>
    </location>
</feature>
<sequence>MKRNIKITYLLSYLKHSWFWIGIWVFYYLRFTDYAGIGLIETVMIGTMSLSEIPTGAIGDLFGKRVTLFIGFFMESAGNFIMAFAPNFNVLVLSVIIMSFGGSMYSGTSEALAYDSLKQIGKERNYNKVTANSQSFQWIAVTLTGIIGGLLYKINPSYPFIASGIFFFIGALLCLLIHEPRIDTEKFSIRNFINQNKIGLRSLFINSEVKRLTLFLAAIGAIIVLSWEMLDGILGMEFGYDPLGLSVLSAVLFLAAAGASQLTAFLHERFGASKAIIFLAIITIVTFLVSPIAGLIIGGLSLILRSAVQTIIVNLTSVVINENVESKYRATALSSFNMFKNLPYVLSAYLLGSLMDTITARNFAFVLGVLLGTLLLINSIRTKNTSKRYAKM</sequence>
<evidence type="ECO:0000256" key="4">
    <source>
        <dbReference type="SAM" id="Phobius"/>
    </source>
</evidence>
<proteinExistence type="predicted"/>
<dbReference type="SUPFAM" id="SSF103473">
    <property type="entry name" value="MFS general substrate transporter"/>
    <property type="match status" value="1"/>
</dbReference>
<evidence type="ECO:0000313" key="6">
    <source>
        <dbReference type="EMBL" id="OGM55480.1"/>
    </source>
</evidence>
<dbReference type="InterPro" id="IPR011701">
    <property type="entry name" value="MFS"/>
</dbReference>
<dbReference type="Gene3D" id="1.20.1250.20">
    <property type="entry name" value="MFS general substrate transporter like domains"/>
    <property type="match status" value="1"/>
</dbReference>
<dbReference type="InterPro" id="IPR053160">
    <property type="entry name" value="MFS_DHA3_Transporter"/>
</dbReference>